<keyword evidence="5 9" id="KW-0269">Exonuclease</keyword>
<dbReference type="GO" id="GO:0006310">
    <property type="term" value="P:DNA recombination"/>
    <property type="evidence" value="ECO:0007669"/>
    <property type="project" value="InterPro"/>
</dbReference>
<feature type="domain" description="DDH" evidence="6">
    <location>
        <begin position="68"/>
        <end position="213"/>
    </location>
</feature>
<dbReference type="EMBL" id="LBVS01000001">
    <property type="protein sequence ID" value="KKQ91054.1"/>
    <property type="molecule type" value="Genomic_DNA"/>
</dbReference>
<dbReference type="GO" id="GO:0003676">
    <property type="term" value="F:nucleic acid binding"/>
    <property type="evidence" value="ECO:0007669"/>
    <property type="project" value="InterPro"/>
</dbReference>
<keyword evidence="3" id="KW-0540">Nuclease</keyword>
<evidence type="ECO:0000259" key="8">
    <source>
        <dbReference type="Pfam" id="PF17768"/>
    </source>
</evidence>
<dbReference type="PATRIC" id="fig|1618332.3.peg.31"/>
<dbReference type="Proteomes" id="UP000033862">
    <property type="component" value="Unassembled WGS sequence"/>
</dbReference>
<dbReference type="Pfam" id="PF01368">
    <property type="entry name" value="DHH"/>
    <property type="match status" value="1"/>
</dbReference>
<protein>
    <recommendedName>
        <fullName evidence="2">Single-stranded-DNA-specific exonuclease RecJ</fullName>
    </recommendedName>
</protein>
<evidence type="ECO:0000259" key="6">
    <source>
        <dbReference type="Pfam" id="PF01368"/>
    </source>
</evidence>
<evidence type="ECO:0000256" key="5">
    <source>
        <dbReference type="ARBA" id="ARBA00022839"/>
    </source>
</evidence>
<dbReference type="InterPro" id="IPR004610">
    <property type="entry name" value="RecJ"/>
</dbReference>
<evidence type="ECO:0000256" key="3">
    <source>
        <dbReference type="ARBA" id="ARBA00022722"/>
    </source>
</evidence>
<evidence type="ECO:0000313" key="9">
    <source>
        <dbReference type="EMBL" id="KKQ91054.1"/>
    </source>
</evidence>
<feature type="domain" description="DHHA1" evidence="7">
    <location>
        <begin position="334"/>
        <end position="432"/>
    </location>
</feature>
<organism evidence="9 10">
    <name type="scientific">Berkelbacteria bacterium GW2011_GWA1_39_10</name>
    <dbReference type="NCBI Taxonomy" id="1618332"/>
    <lineage>
        <taxon>Bacteria</taxon>
        <taxon>Candidatus Berkelbacteria</taxon>
    </lineage>
</organism>
<keyword evidence="4" id="KW-0378">Hydrolase</keyword>
<comment type="caution">
    <text evidence="9">The sequence shown here is derived from an EMBL/GenBank/DDBJ whole genome shotgun (WGS) entry which is preliminary data.</text>
</comment>
<dbReference type="Pfam" id="PF02272">
    <property type="entry name" value="DHHA1"/>
    <property type="match status" value="1"/>
</dbReference>
<dbReference type="Gene3D" id="2.40.50.460">
    <property type="match status" value="1"/>
</dbReference>
<proteinExistence type="inferred from homology"/>
<name>A0A0G0NYW5_9BACT</name>
<evidence type="ECO:0000259" key="7">
    <source>
        <dbReference type="Pfam" id="PF02272"/>
    </source>
</evidence>
<dbReference type="InterPro" id="IPR038763">
    <property type="entry name" value="DHH_sf"/>
</dbReference>
<sequence length="551" mass="62643">MIKRWKILPKKSDDLIEQLLINRKIKKEDWPSFLNPDFEKNLFNPFLMKGMKEAVKRILQAISGREIIGLFGDYDADGIPGTALLFNLFKYLGIKTFVYIPSRKQGYGLNNEGIEYFLLNKVNLIITVDLGVRNIKEIEYAQKLRMEVIVFDHHEVSKKLPRCIIVDPKQGGDKYPFRELAATGVVFKLLQALSKHIPKISQNYLKWSLDLVAISTICDIVPLISENRIFTKFGLIVLKKTKHIGLKTLYQKAMITPEKINTYAVGFQIGPRINAPGRMDHANESFFLLTTTDSKEADKLADILDKINRQRQAELERVLNEARKKVCEANLQKKKVIIISEKNWPQGIVGLVAGRLMEEFARPVIVCEKQGSNLRGSARSIEAFDLIAALDEAKIYLSKYGGHKKAAGLTLENKHLSGLYDKLLEVADSKLKDEDLTFSINIDAKLKIKEINTALINKIKKFEPFGLGNPRPVFILDKIKISNIRIIGKKSNHLKFKVGNFEALGFDMGYLANNLVENGDYNIVFTLDEDEWNGQKKIQLKIIDIKNTPKA</sequence>
<evidence type="ECO:0000313" key="10">
    <source>
        <dbReference type="Proteomes" id="UP000033862"/>
    </source>
</evidence>
<dbReference type="SUPFAM" id="SSF64182">
    <property type="entry name" value="DHH phosphoesterases"/>
    <property type="match status" value="1"/>
</dbReference>
<dbReference type="PANTHER" id="PTHR30255:SF2">
    <property type="entry name" value="SINGLE-STRANDED-DNA-SPECIFIC EXONUCLEASE RECJ"/>
    <property type="match status" value="1"/>
</dbReference>
<evidence type="ECO:0000256" key="2">
    <source>
        <dbReference type="ARBA" id="ARBA00019841"/>
    </source>
</evidence>
<accession>A0A0G0NYW5</accession>
<dbReference type="InterPro" id="IPR041122">
    <property type="entry name" value="RecJ_OB"/>
</dbReference>
<evidence type="ECO:0000256" key="1">
    <source>
        <dbReference type="ARBA" id="ARBA00005915"/>
    </source>
</evidence>
<dbReference type="InterPro" id="IPR003156">
    <property type="entry name" value="DHHA1_dom"/>
</dbReference>
<dbReference type="PANTHER" id="PTHR30255">
    <property type="entry name" value="SINGLE-STRANDED-DNA-SPECIFIC EXONUCLEASE RECJ"/>
    <property type="match status" value="1"/>
</dbReference>
<dbReference type="GO" id="GO:0006281">
    <property type="term" value="P:DNA repair"/>
    <property type="evidence" value="ECO:0007669"/>
    <property type="project" value="InterPro"/>
</dbReference>
<reference evidence="9 10" key="1">
    <citation type="journal article" date="2015" name="Nature">
        <title>rRNA introns, odd ribosomes, and small enigmatic genomes across a large radiation of phyla.</title>
        <authorList>
            <person name="Brown C.T."/>
            <person name="Hug L.A."/>
            <person name="Thomas B.C."/>
            <person name="Sharon I."/>
            <person name="Castelle C.J."/>
            <person name="Singh A."/>
            <person name="Wilkins M.J."/>
            <person name="Williams K.H."/>
            <person name="Banfield J.F."/>
        </authorList>
    </citation>
    <scope>NUCLEOTIDE SEQUENCE [LARGE SCALE GENOMIC DNA]</scope>
</reference>
<dbReference type="STRING" id="1618332.UT15_C0001G0034"/>
<dbReference type="AlphaFoldDB" id="A0A0G0NYW5"/>
<dbReference type="GO" id="GO:0008409">
    <property type="term" value="F:5'-3' exonuclease activity"/>
    <property type="evidence" value="ECO:0007669"/>
    <property type="project" value="InterPro"/>
</dbReference>
<feature type="domain" description="RecJ OB" evidence="8">
    <location>
        <begin position="442"/>
        <end position="544"/>
    </location>
</feature>
<gene>
    <name evidence="9" type="ORF">UT15_C0001G0034</name>
</gene>
<dbReference type="NCBIfam" id="TIGR00644">
    <property type="entry name" value="recJ"/>
    <property type="match status" value="1"/>
</dbReference>
<dbReference type="Gene3D" id="3.90.1640.30">
    <property type="match status" value="1"/>
</dbReference>
<evidence type="ECO:0000256" key="4">
    <source>
        <dbReference type="ARBA" id="ARBA00022801"/>
    </source>
</evidence>
<comment type="similarity">
    <text evidence="1">Belongs to the RecJ family.</text>
</comment>
<dbReference type="InterPro" id="IPR001667">
    <property type="entry name" value="DDH_dom"/>
</dbReference>
<dbReference type="Pfam" id="PF17768">
    <property type="entry name" value="RecJ_OB"/>
    <property type="match status" value="1"/>
</dbReference>
<dbReference type="InterPro" id="IPR051673">
    <property type="entry name" value="SSDNA_exonuclease_RecJ"/>
</dbReference>